<keyword evidence="10" id="KW-1185">Reference proteome</keyword>
<keyword evidence="2 8" id="KW-0436">Ligase</keyword>
<evidence type="ECO:0000256" key="8">
    <source>
        <dbReference type="HAMAP-Rule" id="MF_00336"/>
    </source>
</evidence>
<evidence type="ECO:0000256" key="6">
    <source>
        <dbReference type="ARBA" id="ARBA00022840"/>
    </source>
</evidence>
<dbReference type="PIRSF" id="PIRSF006755">
    <property type="entry name" value="DTB_synth"/>
    <property type="match status" value="1"/>
</dbReference>
<organism evidence="9 10">
    <name type="scientific">Pseudidiomarina aquimaris</name>
    <dbReference type="NCBI Taxonomy" id="641841"/>
    <lineage>
        <taxon>Bacteria</taxon>
        <taxon>Pseudomonadati</taxon>
        <taxon>Pseudomonadota</taxon>
        <taxon>Gammaproteobacteria</taxon>
        <taxon>Alteromonadales</taxon>
        <taxon>Idiomarinaceae</taxon>
        <taxon>Pseudidiomarina</taxon>
    </lineage>
</organism>
<evidence type="ECO:0000313" key="9">
    <source>
        <dbReference type="EMBL" id="RUO50870.1"/>
    </source>
</evidence>
<feature type="binding site" evidence="8">
    <location>
        <begin position="177"/>
        <end position="178"/>
    </location>
    <ligand>
        <name>ATP</name>
        <dbReference type="ChEBI" id="CHEBI:30616"/>
    </ligand>
</feature>
<dbReference type="GO" id="GO:0000287">
    <property type="term" value="F:magnesium ion binding"/>
    <property type="evidence" value="ECO:0007669"/>
    <property type="project" value="UniProtKB-UniRule"/>
</dbReference>
<dbReference type="Proteomes" id="UP000286678">
    <property type="component" value="Unassembled WGS sequence"/>
</dbReference>
<dbReference type="Pfam" id="PF13500">
    <property type="entry name" value="AAA_26"/>
    <property type="match status" value="1"/>
</dbReference>
<evidence type="ECO:0000256" key="5">
    <source>
        <dbReference type="ARBA" id="ARBA00022756"/>
    </source>
</evidence>
<dbReference type="FunFam" id="3.40.50.300:FF:000292">
    <property type="entry name" value="ATP-dependent dethiobiotin synthetase BioD"/>
    <property type="match status" value="1"/>
</dbReference>
<dbReference type="EMBL" id="PIPT01000001">
    <property type="protein sequence ID" value="RUO50870.1"/>
    <property type="molecule type" value="Genomic_DNA"/>
</dbReference>
<keyword evidence="6 8" id="KW-0067">ATP-binding</keyword>
<dbReference type="OrthoDB" id="9802097at2"/>
<gene>
    <name evidence="8 9" type="primary">bioD</name>
    <name evidence="9" type="ORF">CWE21_01895</name>
</gene>
<comment type="subunit">
    <text evidence="8">Homodimer.</text>
</comment>
<comment type="pathway">
    <text evidence="8">Cofactor biosynthesis; biotin biosynthesis; biotin from 7,8-diaminononanoate: step 1/2.</text>
</comment>
<protein>
    <recommendedName>
        <fullName evidence="8">ATP-dependent dethiobiotin synthetase BioD</fullName>
        <ecNumber evidence="8">6.3.3.3</ecNumber>
    </recommendedName>
    <alternativeName>
        <fullName evidence="8">DTB synthetase</fullName>
        <shortName evidence="8">DTBS</shortName>
    </alternativeName>
    <alternativeName>
        <fullName evidence="8">Dethiobiotin synthase</fullName>
    </alternativeName>
</protein>
<dbReference type="GO" id="GO:0009102">
    <property type="term" value="P:biotin biosynthetic process"/>
    <property type="evidence" value="ECO:0007669"/>
    <property type="project" value="UniProtKB-UniRule"/>
</dbReference>
<comment type="cofactor">
    <cofactor evidence="8">
        <name>Mg(2+)</name>
        <dbReference type="ChEBI" id="CHEBI:18420"/>
    </cofactor>
</comment>
<dbReference type="PANTHER" id="PTHR43210">
    <property type="entry name" value="DETHIOBIOTIN SYNTHETASE"/>
    <property type="match status" value="1"/>
</dbReference>
<feature type="binding site" evidence="8">
    <location>
        <position position="117"/>
    </location>
    <ligand>
        <name>Mg(2+)</name>
        <dbReference type="ChEBI" id="CHEBI:18420"/>
    </ligand>
</feature>
<keyword evidence="5 8" id="KW-0093">Biotin biosynthesis</keyword>
<feature type="active site" evidence="8">
    <location>
        <position position="37"/>
    </location>
</feature>
<dbReference type="RefSeq" id="WP_126832599.1">
    <property type="nucleotide sequence ID" value="NZ_PIPT01000001.1"/>
</dbReference>
<feature type="binding site" evidence="8">
    <location>
        <position position="16"/>
    </location>
    <ligand>
        <name>Mg(2+)</name>
        <dbReference type="ChEBI" id="CHEBI:18420"/>
    </ligand>
</feature>
<comment type="subcellular location">
    <subcellularLocation>
        <location evidence="8">Cytoplasm</location>
    </subcellularLocation>
</comment>
<evidence type="ECO:0000256" key="3">
    <source>
        <dbReference type="ARBA" id="ARBA00022723"/>
    </source>
</evidence>
<evidence type="ECO:0000313" key="10">
    <source>
        <dbReference type="Proteomes" id="UP000286678"/>
    </source>
</evidence>
<dbReference type="InterPro" id="IPR004472">
    <property type="entry name" value="DTB_synth_BioD"/>
</dbReference>
<dbReference type="InterPro" id="IPR027417">
    <property type="entry name" value="P-loop_NTPase"/>
</dbReference>
<dbReference type="PANTHER" id="PTHR43210:SF5">
    <property type="entry name" value="DETHIOBIOTIN SYNTHETASE"/>
    <property type="match status" value="1"/>
</dbReference>
<comment type="caution">
    <text evidence="9">The sequence shown here is derived from an EMBL/GenBank/DDBJ whole genome shotgun (WGS) entry which is preliminary data.</text>
</comment>
<dbReference type="GO" id="GO:0005524">
    <property type="term" value="F:ATP binding"/>
    <property type="evidence" value="ECO:0007669"/>
    <property type="project" value="UniProtKB-UniRule"/>
</dbReference>
<dbReference type="GO" id="GO:0005829">
    <property type="term" value="C:cytosol"/>
    <property type="evidence" value="ECO:0007669"/>
    <property type="project" value="TreeGrafter"/>
</dbReference>
<accession>A0A432XQ94</accession>
<feature type="binding site" evidence="8">
    <location>
        <begin position="12"/>
        <end position="17"/>
    </location>
    <ligand>
        <name>ATP</name>
        <dbReference type="ChEBI" id="CHEBI:30616"/>
    </ligand>
</feature>
<feature type="binding site" evidence="8">
    <location>
        <begin position="117"/>
        <end position="120"/>
    </location>
    <ligand>
        <name>ATP</name>
        <dbReference type="ChEBI" id="CHEBI:30616"/>
    </ligand>
</feature>
<reference evidence="10" key="1">
    <citation type="journal article" date="2018" name="Front. Microbiol.">
        <title>Genome-Based Analysis Reveals the Taxonomy and Diversity of the Family Idiomarinaceae.</title>
        <authorList>
            <person name="Liu Y."/>
            <person name="Lai Q."/>
            <person name="Shao Z."/>
        </authorList>
    </citation>
    <scope>NUCLEOTIDE SEQUENCE [LARGE SCALE GENOMIC DNA]</scope>
    <source>
        <strain evidence="10">SW15</strain>
    </source>
</reference>
<evidence type="ECO:0000256" key="7">
    <source>
        <dbReference type="ARBA" id="ARBA00022842"/>
    </source>
</evidence>
<dbReference type="GO" id="GO:0004141">
    <property type="term" value="F:dethiobiotin synthase activity"/>
    <property type="evidence" value="ECO:0007669"/>
    <property type="project" value="UniProtKB-UniRule"/>
</dbReference>
<dbReference type="NCBIfam" id="TIGR00347">
    <property type="entry name" value="bioD"/>
    <property type="match status" value="1"/>
</dbReference>
<feature type="binding site" evidence="8">
    <location>
        <position position="54"/>
    </location>
    <ligand>
        <name>Mg(2+)</name>
        <dbReference type="ChEBI" id="CHEBI:18420"/>
    </ligand>
</feature>
<dbReference type="HAMAP" id="MF_00336">
    <property type="entry name" value="BioD"/>
    <property type="match status" value="1"/>
</dbReference>
<dbReference type="CDD" id="cd03109">
    <property type="entry name" value="DTBS"/>
    <property type="match status" value="1"/>
</dbReference>
<comment type="catalytic activity">
    <reaction evidence="8">
        <text>(7R,8S)-7,8-diammoniononanoate + CO2 + ATP = (4R,5S)-dethiobiotin + ADP + phosphate + 3 H(+)</text>
        <dbReference type="Rhea" id="RHEA:15805"/>
        <dbReference type="ChEBI" id="CHEBI:15378"/>
        <dbReference type="ChEBI" id="CHEBI:16526"/>
        <dbReference type="ChEBI" id="CHEBI:30616"/>
        <dbReference type="ChEBI" id="CHEBI:43474"/>
        <dbReference type="ChEBI" id="CHEBI:149469"/>
        <dbReference type="ChEBI" id="CHEBI:149473"/>
        <dbReference type="ChEBI" id="CHEBI:456216"/>
        <dbReference type="EC" id="6.3.3.3"/>
    </reaction>
</comment>
<dbReference type="UniPathway" id="UPA00078">
    <property type="reaction ID" value="UER00161"/>
</dbReference>
<evidence type="ECO:0000256" key="1">
    <source>
        <dbReference type="ARBA" id="ARBA00022490"/>
    </source>
</evidence>
<dbReference type="SUPFAM" id="SSF52540">
    <property type="entry name" value="P-loop containing nucleoside triphosphate hydrolases"/>
    <property type="match status" value="1"/>
</dbReference>
<proteinExistence type="inferred from homology"/>
<name>A0A432XQ94_9GAMM</name>
<keyword evidence="1 8" id="KW-0963">Cytoplasm</keyword>
<evidence type="ECO:0000256" key="4">
    <source>
        <dbReference type="ARBA" id="ARBA00022741"/>
    </source>
</evidence>
<comment type="function">
    <text evidence="8">Catalyzes a mechanistically unusual reaction, the ATP-dependent insertion of CO2 between the N7 and N8 nitrogen atoms of 7,8-diaminopelargonic acid (DAPA, also called 7,8-diammoniononanoate) to form a ureido ring.</text>
</comment>
<dbReference type="EC" id="6.3.3.3" evidence="8"/>
<keyword evidence="4 8" id="KW-0547">Nucleotide-binding</keyword>
<feature type="binding site" evidence="8">
    <location>
        <position position="54"/>
    </location>
    <ligand>
        <name>ATP</name>
        <dbReference type="ChEBI" id="CHEBI:30616"/>
    </ligand>
</feature>
<dbReference type="Gene3D" id="3.40.50.300">
    <property type="entry name" value="P-loop containing nucleotide triphosphate hydrolases"/>
    <property type="match status" value="1"/>
</dbReference>
<keyword evidence="7 8" id="KW-0460">Magnesium</keyword>
<comment type="caution">
    <text evidence="8">Lacks conserved residue(s) required for the propagation of feature annotation.</text>
</comment>
<dbReference type="AlphaFoldDB" id="A0A432XQ94"/>
<comment type="similarity">
    <text evidence="8">Belongs to the dethiobiotin synthetase family.</text>
</comment>
<dbReference type="GO" id="GO:0042803">
    <property type="term" value="F:protein homodimerization activity"/>
    <property type="evidence" value="ECO:0007669"/>
    <property type="project" value="UniProtKB-ARBA"/>
</dbReference>
<sequence>MTCVFVTGTDTDAGKTLVSSALLERLGEGGFRTLAMKPVAAGAVKTELGMRNNDALQLELAMSCRGVSYEQVNPVCLAAPVAPHLAAVDEGISLTVTGLHKAYQQLSEHDQDLMLVEGAGGWLVPLNDQETLADLASELQAHVVLVVNMKLGCLNHALLTAADIERRGLNLVGWVANQAQAETMALAEENQVWLEHYFSAHHKAPLLASIPFQQQADAKRVADYFAESHALMSVLQGNADF</sequence>
<keyword evidence="3 8" id="KW-0479">Metal-binding</keyword>
<evidence type="ECO:0000256" key="2">
    <source>
        <dbReference type="ARBA" id="ARBA00022598"/>
    </source>
</evidence>